<accession>A0A0E9WHB7</accession>
<dbReference type="EMBL" id="GBXM01018840">
    <property type="protein sequence ID" value="JAH89737.1"/>
    <property type="molecule type" value="Transcribed_RNA"/>
</dbReference>
<proteinExistence type="predicted"/>
<evidence type="ECO:0000313" key="1">
    <source>
        <dbReference type="EMBL" id="JAH89737.1"/>
    </source>
</evidence>
<dbReference type="AlphaFoldDB" id="A0A0E9WHB7"/>
<name>A0A0E9WHB7_ANGAN</name>
<organism evidence="1">
    <name type="scientific">Anguilla anguilla</name>
    <name type="common">European freshwater eel</name>
    <name type="synonym">Muraena anguilla</name>
    <dbReference type="NCBI Taxonomy" id="7936"/>
    <lineage>
        <taxon>Eukaryota</taxon>
        <taxon>Metazoa</taxon>
        <taxon>Chordata</taxon>
        <taxon>Craniata</taxon>
        <taxon>Vertebrata</taxon>
        <taxon>Euteleostomi</taxon>
        <taxon>Actinopterygii</taxon>
        <taxon>Neopterygii</taxon>
        <taxon>Teleostei</taxon>
        <taxon>Anguilliformes</taxon>
        <taxon>Anguillidae</taxon>
        <taxon>Anguilla</taxon>
    </lineage>
</organism>
<sequence>MQDREDWSTLKHIQQRTVGTVERGCLCTPILHRRWFTPVRFFRVTAAPMSPCTTASPVDCTCLAVSAMFIISWIRLLRNAHVSWKSGEESCSITSSVVL</sequence>
<reference evidence="1" key="1">
    <citation type="submission" date="2014-11" db="EMBL/GenBank/DDBJ databases">
        <authorList>
            <person name="Amaro Gonzalez C."/>
        </authorList>
    </citation>
    <scope>NUCLEOTIDE SEQUENCE</scope>
</reference>
<reference evidence="1" key="2">
    <citation type="journal article" date="2015" name="Fish Shellfish Immunol.">
        <title>Early steps in the European eel (Anguilla anguilla)-Vibrio vulnificus interaction in the gills: Role of the RtxA13 toxin.</title>
        <authorList>
            <person name="Callol A."/>
            <person name="Pajuelo D."/>
            <person name="Ebbesson L."/>
            <person name="Teles M."/>
            <person name="MacKenzie S."/>
            <person name="Amaro C."/>
        </authorList>
    </citation>
    <scope>NUCLEOTIDE SEQUENCE</scope>
</reference>
<protein>
    <submittedName>
        <fullName evidence="1">Uncharacterized protein</fullName>
    </submittedName>
</protein>